<evidence type="ECO:0000313" key="4">
    <source>
        <dbReference type="Proteomes" id="UP001156102"/>
    </source>
</evidence>
<feature type="transmembrane region" description="Helical" evidence="2">
    <location>
        <begin position="32"/>
        <end position="49"/>
    </location>
</feature>
<dbReference type="AlphaFoldDB" id="A0AA41X7V8"/>
<gene>
    <name evidence="3" type="ORF">NK662_08050</name>
</gene>
<reference evidence="3" key="1">
    <citation type="submission" date="2022-07" db="EMBL/GenBank/DDBJ databases">
        <authorList>
            <person name="Li W.-J."/>
            <person name="Deng Q.-Q."/>
        </authorList>
    </citation>
    <scope>NUCLEOTIDE SEQUENCE</scope>
    <source>
        <strain evidence="3">SYSU M60031</strain>
    </source>
</reference>
<feature type="region of interest" description="Disordered" evidence="1">
    <location>
        <begin position="93"/>
        <end position="119"/>
    </location>
</feature>
<proteinExistence type="predicted"/>
<evidence type="ECO:0000256" key="2">
    <source>
        <dbReference type="SAM" id="Phobius"/>
    </source>
</evidence>
<dbReference type="Proteomes" id="UP001156102">
    <property type="component" value="Unassembled WGS sequence"/>
</dbReference>
<keyword evidence="2" id="KW-1133">Transmembrane helix</keyword>
<evidence type="ECO:0000256" key="1">
    <source>
        <dbReference type="SAM" id="MobiDB-lite"/>
    </source>
</evidence>
<sequence length="144" mass="16733">MGYVFPTLMGLFLVIPLLFILNRWLRLSQAGIVVIALFSGVLVLLLLFSEVVFPMWQGLLLILLLALCMTYLLQQKAEWLFAEEEEELALEWETDKPEEHTAEEAAAFESDEEEVLQKDTEAEHSYLEELFQRHYAEQREEGPQ</sequence>
<keyword evidence="2" id="KW-0812">Transmembrane</keyword>
<feature type="transmembrane region" description="Helical" evidence="2">
    <location>
        <begin position="55"/>
        <end position="73"/>
    </location>
</feature>
<accession>A0AA41X7V8</accession>
<comment type="caution">
    <text evidence="3">The sequence shown here is derived from an EMBL/GenBank/DDBJ whole genome shotgun (WGS) entry which is preliminary data.</text>
</comment>
<name>A0AA41X7V8_9BACI</name>
<organism evidence="3 4">
    <name type="scientific">Ectobacillus ponti</name>
    <dbReference type="NCBI Taxonomy" id="2961894"/>
    <lineage>
        <taxon>Bacteria</taxon>
        <taxon>Bacillati</taxon>
        <taxon>Bacillota</taxon>
        <taxon>Bacilli</taxon>
        <taxon>Bacillales</taxon>
        <taxon>Bacillaceae</taxon>
        <taxon>Ectobacillus</taxon>
    </lineage>
</organism>
<evidence type="ECO:0000313" key="3">
    <source>
        <dbReference type="EMBL" id="MCP8968495.1"/>
    </source>
</evidence>
<keyword evidence="4" id="KW-1185">Reference proteome</keyword>
<feature type="transmembrane region" description="Helical" evidence="2">
    <location>
        <begin position="6"/>
        <end position="25"/>
    </location>
</feature>
<feature type="compositionally biased region" description="Basic and acidic residues" evidence="1">
    <location>
        <begin position="93"/>
        <end position="103"/>
    </location>
</feature>
<dbReference type="EMBL" id="JANCLT010000003">
    <property type="protein sequence ID" value="MCP8968495.1"/>
    <property type="molecule type" value="Genomic_DNA"/>
</dbReference>
<dbReference type="RefSeq" id="WP_254758404.1">
    <property type="nucleotide sequence ID" value="NZ_JANCLT010000003.1"/>
</dbReference>
<protein>
    <submittedName>
        <fullName evidence="3">Uncharacterized protein</fullName>
    </submittedName>
</protein>
<keyword evidence="2" id="KW-0472">Membrane</keyword>